<name>A0A811T8H7_9EURY</name>
<proteinExistence type="predicted"/>
<dbReference type="InterPro" id="IPR029063">
    <property type="entry name" value="SAM-dependent_MTases_sf"/>
</dbReference>
<keyword evidence="1 3" id="KW-0489">Methyltransferase</keyword>
<dbReference type="Pfam" id="PF13578">
    <property type="entry name" value="Methyltransf_24"/>
    <property type="match status" value="1"/>
</dbReference>
<accession>A0A811T8H7</accession>
<organism evidence="3 4">
    <name type="scientific">Candidatus Argoarchaeum ethanivorans</name>
    <dbReference type="NCBI Taxonomy" id="2608793"/>
    <lineage>
        <taxon>Archaea</taxon>
        <taxon>Methanobacteriati</taxon>
        <taxon>Methanobacteriota</taxon>
        <taxon>Stenosarchaea group</taxon>
        <taxon>Methanomicrobia</taxon>
        <taxon>Methanosarcinales</taxon>
        <taxon>Methanosarcinales incertae sedis</taxon>
        <taxon>GOM Arc I cluster</taxon>
        <taxon>Candidatus Argoarchaeum</taxon>
    </lineage>
</organism>
<dbReference type="GO" id="GO:0005886">
    <property type="term" value="C:plasma membrane"/>
    <property type="evidence" value="ECO:0007669"/>
    <property type="project" value="TreeGrafter"/>
</dbReference>
<dbReference type="GO" id="GO:0032259">
    <property type="term" value="P:methylation"/>
    <property type="evidence" value="ECO:0007669"/>
    <property type="project" value="UniProtKB-KW"/>
</dbReference>
<dbReference type="Proteomes" id="UP000610373">
    <property type="component" value="Unassembled WGS sequence"/>
</dbReference>
<dbReference type="Gene3D" id="3.40.50.150">
    <property type="entry name" value="Vaccinia Virus protein VP39"/>
    <property type="match status" value="1"/>
</dbReference>
<evidence type="ECO:0000256" key="1">
    <source>
        <dbReference type="ARBA" id="ARBA00022603"/>
    </source>
</evidence>
<keyword evidence="2 3" id="KW-0808">Transferase</keyword>
<dbReference type="PANTHER" id="PTHR40048">
    <property type="entry name" value="RHAMNOSYL O-METHYLTRANSFERASE"/>
    <property type="match status" value="1"/>
</dbReference>
<sequence length="263" mass="29224">MDIAKRAIEVMRNEGIVVFTKKGINYIKNKLKFLVLPYALLKIKMLNTKDCNLDILLNFSFNGIAGFIKPSQICDEILGLLRILDSVKPKVMLEIGTANGGTLFLFPHIASMDATIISVDLPAGTFGGGYPTLKIPLYKSFALSHQKIHLIRADSHSQSTLERVQSILNGKEIDFLFIDGDHTYEGVKKDFQMCSPLVKNGGIIAFHDIVPGLKENVGGVPKFWQEIKSECKYLEIVKDWNQGGYGIGVIYKNTIGYKAKAKV</sequence>
<protein>
    <submittedName>
        <fullName evidence="3">Methyltransferase domain protein</fullName>
    </submittedName>
</protein>
<dbReference type="PANTHER" id="PTHR40048:SF1">
    <property type="entry name" value="RHAMNOSYL O-METHYLTRANSFERASE"/>
    <property type="match status" value="1"/>
</dbReference>
<reference evidence="3" key="1">
    <citation type="submission" date="2020-10" db="EMBL/GenBank/DDBJ databases">
        <authorList>
            <person name="Hahn C.J."/>
            <person name="Laso-Perez R."/>
            <person name="Vulcano F."/>
            <person name="Vaziourakis K.-M."/>
            <person name="Stokke R."/>
            <person name="Steen I.H."/>
            <person name="Teske A."/>
            <person name="Boetius A."/>
            <person name="Liebeke M."/>
            <person name="Amann R."/>
            <person name="Knittel K."/>
        </authorList>
    </citation>
    <scope>NUCLEOTIDE SEQUENCE</scope>
    <source>
        <strain evidence="3">Gfbio:e3339647-f889-4370-9287-4fb5cb688e4c:AG392O15_GoMArc1</strain>
    </source>
</reference>
<dbReference type="AlphaFoldDB" id="A0A811T8H7"/>
<comment type="caution">
    <text evidence="3">The sequence shown here is derived from an EMBL/GenBank/DDBJ whole genome shotgun (WGS) entry which is preliminary data.</text>
</comment>
<gene>
    <name evidence="3" type="ORF">CHKLHMKO_00066</name>
</gene>
<evidence type="ECO:0000256" key="2">
    <source>
        <dbReference type="ARBA" id="ARBA00022679"/>
    </source>
</evidence>
<evidence type="ECO:0000313" key="4">
    <source>
        <dbReference type="Proteomes" id="UP000610373"/>
    </source>
</evidence>
<evidence type="ECO:0000313" key="3">
    <source>
        <dbReference type="EMBL" id="CAD6491115.1"/>
    </source>
</evidence>
<dbReference type="GO" id="GO:0008168">
    <property type="term" value="F:methyltransferase activity"/>
    <property type="evidence" value="ECO:0007669"/>
    <property type="project" value="UniProtKB-KW"/>
</dbReference>
<dbReference type="SUPFAM" id="SSF53335">
    <property type="entry name" value="S-adenosyl-L-methionine-dependent methyltransferases"/>
    <property type="match status" value="1"/>
</dbReference>
<dbReference type="EMBL" id="CAJHIO010000002">
    <property type="protein sequence ID" value="CAD6491115.1"/>
    <property type="molecule type" value="Genomic_DNA"/>
</dbReference>